<sequence>MEGPHVTDKGAWPWAAMLAQARERQSLAEGKCPANVEQMALGHRGRNVSRCVPPGMDNVANTRCNADTQACSNI</sequence>
<keyword evidence="2" id="KW-1185">Reference proteome</keyword>
<organism evidence="1 2">
    <name type="scientific">Pomacea canaliculata</name>
    <name type="common">Golden apple snail</name>
    <dbReference type="NCBI Taxonomy" id="400727"/>
    <lineage>
        <taxon>Eukaryota</taxon>
        <taxon>Metazoa</taxon>
        <taxon>Spiralia</taxon>
        <taxon>Lophotrochozoa</taxon>
        <taxon>Mollusca</taxon>
        <taxon>Gastropoda</taxon>
        <taxon>Caenogastropoda</taxon>
        <taxon>Architaenioglossa</taxon>
        <taxon>Ampullarioidea</taxon>
        <taxon>Ampullariidae</taxon>
        <taxon>Pomacea</taxon>
    </lineage>
</organism>
<reference evidence="1 2" key="1">
    <citation type="submission" date="2018-04" db="EMBL/GenBank/DDBJ databases">
        <title>The genome of golden apple snail Pomacea canaliculata provides insight into stress tolerance and invasive adaptation.</title>
        <authorList>
            <person name="Liu C."/>
            <person name="Liu B."/>
            <person name="Ren Y."/>
            <person name="Zhang Y."/>
            <person name="Wang H."/>
            <person name="Li S."/>
            <person name="Jiang F."/>
            <person name="Yin L."/>
            <person name="Zhang G."/>
            <person name="Qian W."/>
            <person name="Fan W."/>
        </authorList>
    </citation>
    <scope>NUCLEOTIDE SEQUENCE [LARGE SCALE GENOMIC DNA]</scope>
    <source>
        <strain evidence="1">SZHN2017</strain>
        <tissue evidence="1">Muscle</tissue>
    </source>
</reference>
<proteinExistence type="predicted"/>
<comment type="caution">
    <text evidence="1">The sequence shown here is derived from an EMBL/GenBank/DDBJ whole genome shotgun (WGS) entry which is preliminary data.</text>
</comment>
<dbReference type="EMBL" id="PZQS01000005">
    <property type="protein sequence ID" value="PVD29441.1"/>
    <property type="molecule type" value="Genomic_DNA"/>
</dbReference>
<accession>A0A2T7P7Q3</accession>
<name>A0A2T7P7Q3_POMCA</name>
<evidence type="ECO:0000313" key="1">
    <source>
        <dbReference type="EMBL" id="PVD29441.1"/>
    </source>
</evidence>
<dbReference type="AlphaFoldDB" id="A0A2T7P7Q3"/>
<dbReference type="Proteomes" id="UP000245119">
    <property type="component" value="Linkage Group LG5"/>
</dbReference>
<gene>
    <name evidence="1" type="ORF">C0Q70_08692</name>
</gene>
<evidence type="ECO:0000313" key="2">
    <source>
        <dbReference type="Proteomes" id="UP000245119"/>
    </source>
</evidence>
<protein>
    <submittedName>
        <fullName evidence="1">Uncharacterized protein</fullName>
    </submittedName>
</protein>